<proteinExistence type="predicted"/>
<organism evidence="1 2">
    <name type="scientific">Candidatus Hakubella thermalkaliphila</name>
    <dbReference type="NCBI Taxonomy" id="2754717"/>
    <lineage>
        <taxon>Bacteria</taxon>
        <taxon>Bacillati</taxon>
        <taxon>Actinomycetota</taxon>
        <taxon>Actinomycetota incertae sedis</taxon>
        <taxon>Candidatus Hakubellales</taxon>
        <taxon>Candidatus Hakubellaceae</taxon>
        <taxon>Candidatus Hakubella</taxon>
    </lineage>
</organism>
<gene>
    <name evidence="1" type="ORF">HKBW3S06_01101</name>
</gene>
<reference evidence="1 2" key="1">
    <citation type="journal article" date="2020" name="Front. Microbiol.">
        <title>Single-cell genomics of novel Actinobacteria with the Wood-Ljungdahl pathway discovered in a serpentinizing system.</title>
        <authorList>
            <person name="Merino N."/>
            <person name="Kawai M."/>
            <person name="Boyd E.S."/>
            <person name="Colman D.R."/>
            <person name="McGlynn S.E."/>
            <person name="Nealson K.H."/>
            <person name="Kurokawa K."/>
            <person name="Hongoh Y."/>
        </authorList>
    </citation>
    <scope>NUCLEOTIDE SEQUENCE [LARGE SCALE GENOMIC DNA]</scope>
    <source>
        <strain evidence="1 2">S06</strain>
    </source>
</reference>
<evidence type="ECO:0008006" key="3">
    <source>
        <dbReference type="Google" id="ProtNLM"/>
    </source>
</evidence>
<comment type="caution">
    <text evidence="1">The sequence shown here is derived from an EMBL/GenBank/DDBJ whole genome shotgun (WGS) entry which is preliminary data.</text>
</comment>
<evidence type="ECO:0000313" key="1">
    <source>
        <dbReference type="EMBL" id="GFP21875.1"/>
    </source>
</evidence>
<accession>A0A6V8NNM2</accession>
<feature type="non-terminal residue" evidence="1">
    <location>
        <position position="1"/>
    </location>
</feature>
<dbReference type="AlphaFoldDB" id="A0A6V8NNM2"/>
<dbReference type="Proteomes" id="UP000580051">
    <property type="component" value="Unassembled WGS sequence"/>
</dbReference>
<evidence type="ECO:0000313" key="2">
    <source>
        <dbReference type="Proteomes" id="UP000580051"/>
    </source>
</evidence>
<dbReference type="EMBL" id="BLRV01000127">
    <property type="protein sequence ID" value="GFP21875.1"/>
    <property type="molecule type" value="Genomic_DNA"/>
</dbReference>
<sequence length="46" mass="5729">GYKVLWNPKSIVYHRHHGNYEEQILDEYLDFKPVVDYFDFRKTRVI</sequence>
<protein>
    <recommendedName>
        <fullName evidence="3">Rhamnosyltransferase</fullName>
    </recommendedName>
</protein>
<name>A0A6V8NNM2_9ACTN</name>